<evidence type="ECO:0000313" key="2">
    <source>
        <dbReference type="EMBL" id="EMD30790.1"/>
    </source>
</evidence>
<protein>
    <submittedName>
        <fullName evidence="2">Uncharacterized protein</fullName>
    </submittedName>
</protein>
<organism evidence="2 3">
    <name type="scientific">Ceriporiopsis subvermispora (strain B)</name>
    <name type="common">White-rot fungus</name>
    <name type="synonym">Gelatoporia subvermispora</name>
    <dbReference type="NCBI Taxonomy" id="914234"/>
    <lineage>
        <taxon>Eukaryota</taxon>
        <taxon>Fungi</taxon>
        <taxon>Dikarya</taxon>
        <taxon>Basidiomycota</taxon>
        <taxon>Agaricomycotina</taxon>
        <taxon>Agaricomycetes</taxon>
        <taxon>Polyporales</taxon>
        <taxon>Gelatoporiaceae</taxon>
        <taxon>Gelatoporia</taxon>
    </lineage>
</organism>
<keyword evidence="3" id="KW-1185">Reference proteome</keyword>
<evidence type="ECO:0000313" key="3">
    <source>
        <dbReference type="Proteomes" id="UP000016930"/>
    </source>
</evidence>
<accession>M2QFJ7</accession>
<dbReference type="Proteomes" id="UP000016930">
    <property type="component" value="Unassembled WGS sequence"/>
</dbReference>
<reference evidence="2 3" key="1">
    <citation type="journal article" date="2012" name="Proc. Natl. Acad. Sci. U.S.A.">
        <title>Comparative genomics of Ceriporiopsis subvermispora and Phanerochaete chrysosporium provide insight into selective ligninolysis.</title>
        <authorList>
            <person name="Fernandez-Fueyo E."/>
            <person name="Ruiz-Duenas F.J."/>
            <person name="Ferreira P."/>
            <person name="Floudas D."/>
            <person name="Hibbett D.S."/>
            <person name="Canessa P."/>
            <person name="Larrondo L.F."/>
            <person name="James T.Y."/>
            <person name="Seelenfreund D."/>
            <person name="Lobos S."/>
            <person name="Polanco R."/>
            <person name="Tello M."/>
            <person name="Honda Y."/>
            <person name="Watanabe T."/>
            <person name="Watanabe T."/>
            <person name="Ryu J.S."/>
            <person name="Kubicek C.P."/>
            <person name="Schmoll M."/>
            <person name="Gaskell J."/>
            <person name="Hammel K.E."/>
            <person name="St John F.J."/>
            <person name="Vanden Wymelenberg A."/>
            <person name="Sabat G."/>
            <person name="Splinter BonDurant S."/>
            <person name="Syed K."/>
            <person name="Yadav J.S."/>
            <person name="Doddapaneni H."/>
            <person name="Subramanian V."/>
            <person name="Lavin J.L."/>
            <person name="Oguiza J.A."/>
            <person name="Perez G."/>
            <person name="Pisabarro A.G."/>
            <person name="Ramirez L."/>
            <person name="Santoyo F."/>
            <person name="Master E."/>
            <person name="Coutinho P.M."/>
            <person name="Henrissat B."/>
            <person name="Lombard V."/>
            <person name="Magnuson J.K."/>
            <person name="Kuees U."/>
            <person name="Hori C."/>
            <person name="Igarashi K."/>
            <person name="Samejima M."/>
            <person name="Held B.W."/>
            <person name="Barry K.W."/>
            <person name="LaButti K.M."/>
            <person name="Lapidus A."/>
            <person name="Lindquist E.A."/>
            <person name="Lucas S.M."/>
            <person name="Riley R."/>
            <person name="Salamov A.A."/>
            <person name="Hoffmeister D."/>
            <person name="Schwenk D."/>
            <person name="Hadar Y."/>
            <person name="Yarden O."/>
            <person name="de Vries R.P."/>
            <person name="Wiebenga A."/>
            <person name="Stenlid J."/>
            <person name="Eastwood D."/>
            <person name="Grigoriev I.V."/>
            <person name="Berka R.M."/>
            <person name="Blanchette R.A."/>
            <person name="Kersten P."/>
            <person name="Martinez A.T."/>
            <person name="Vicuna R."/>
            <person name="Cullen D."/>
        </authorList>
    </citation>
    <scope>NUCLEOTIDE SEQUENCE [LARGE SCALE GENOMIC DNA]</scope>
    <source>
        <strain evidence="2 3">B</strain>
    </source>
</reference>
<sequence length="126" mass="13954">MLCARKNYTLYYLVLTLFRPLFTSPQVFTIHDDGVSTIKVVAFSVAPSKAAAKRPPSLVNEDFEDDFALPDDKLTPLSLQPSSLAHRSSKASIRDQTVSSQSSSDTYSTFGFADHFPPPPEHISKF</sequence>
<feature type="region of interest" description="Disordered" evidence="1">
    <location>
        <begin position="79"/>
        <end position="126"/>
    </location>
</feature>
<feature type="compositionally biased region" description="Pro residues" evidence="1">
    <location>
        <begin position="116"/>
        <end position="126"/>
    </location>
</feature>
<dbReference type="HOGENOM" id="CLU_1981397_0_0_1"/>
<gene>
    <name evidence="2" type="ORF">CERSUDRAFT_100986</name>
</gene>
<evidence type="ECO:0000256" key="1">
    <source>
        <dbReference type="SAM" id="MobiDB-lite"/>
    </source>
</evidence>
<dbReference type="STRING" id="914234.M2QFJ7"/>
<dbReference type="EMBL" id="KB445844">
    <property type="protein sequence ID" value="EMD30790.1"/>
    <property type="molecule type" value="Genomic_DNA"/>
</dbReference>
<dbReference type="AlphaFoldDB" id="M2QFJ7"/>
<name>M2QFJ7_CERS8</name>
<proteinExistence type="predicted"/>
<feature type="compositionally biased region" description="Low complexity" evidence="1">
    <location>
        <begin position="95"/>
        <end position="109"/>
    </location>
</feature>